<evidence type="ECO:0000313" key="3">
    <source>
        <dbReference type="Proteomes" id="UP000256328"/>
    </source>
</evidence>
<organism evidence="2 3">
    <name type="scientific">Coleophoma crateriformis</name>
    <dbReference type="NCBI Taxonomy" id="565419"/>
    <lineage>
        <taxon>Eukaryota</taxon>
        <taxon>Fungi</taxon>
        <taxon>Dikarya</taxon>
        <taxon>Ascomycota</taxon>
        <taxon>Pezizomycotina</taxon>
        <taxon>Leotiomycetes</taxon>
        <taxon>Helotiales</taxon>
        <taxon>Dermateaceae</taxon>
        <taxon>Coleophoma</taxon>
    </lineage>
</organism>
<dbReference type="PANTHER" id="PTHR38792:SF3">
    <property type="entry name" value="BNR_ASP-BOX REPEAT DOMAIN PROTEIN (AFU_ORTHOLOGUE AFUA_7G06430)-RELATED"/>
    <property type="match status" value="1"/>
</dbReference>
<dbReference type="Proteomes" id="UP000256328">
    <property type="component" value="Unassembled WGS sequence"/>
</dbReference>
<dbReference type="Pfam" id="PF13088">
    <property type="entry name" value="BNR_2"/>
    <property type="match status" value="1"/>
</dbReference>
<dbReference type="CDD" id="cd15482">
    <property type="entry name" value="Sialidase_non-viral"/>
    <property type="match status" value="1"/>
</dbReference>
<proteinExistence type="predicted"/>
<feature type="domain" description="Sialidase" evidence="1">
    <location>
        <begin position="45"/>
        <end position="306"/>
    </location>
</feature>
<dbReference type="OrthoDB" id="2739686at2759"/>
<accession>A0A3D8QBT3</accession>
<dbReference type="InterPro" id="IPR036278">
    <property type="entry name" value="Sialidase_sf"/>
</dbReference>
<dbReference type="InterPro" id="IPR011040">
    <property type="entry name" value="Sialidase"/>
</dbReference>
<dbReference type="Gene3D" id="2.120.10.10">
    <property type="match status" value="1"/>
</dbReference>
<reference evidence="2 3" key="1">
    <citation type="journal article" date="2018" name="IMA Fungus">
        <title>IMA Genome-F 9: Draft genome sequence of Annulohypoxylon stygium, Aspergillus mulundensis, Berkeleyomyces basicola (syn. Thielaviopsis basicola), Ceratocystis smalleyi, two Cercospora beticola strains, Coleophoma cylindrospora, Fusarium fracticaudum, Phialophora cf. hyalina, and Morchella septimelata.</title>
        <authorList>
            <person name="Wingfield B.D."/>
            <person name="Bills G.F."/>
            <person name="Dong Y."/>
            <person name="Huang W."/>
            <person name="Nel W.J."/>
            <person name="Swalarsk-Parry B.S."/>
            <person name="Vaghefi N."/>
            <person name="Wilken P.M."/>
            <person name="An Z."/>
            <person name="de Beer Z.W."/>
            <person name="De Vos L."/>
            <person name="Chen L."/>
            <person name="Duong T.A."/>
            <person name="Gao Y."/>
            <person name="Hammerbacher A."/>
            <person name="Kikkert J.R."/>
            <person name="Li Y."/>
            <person name="Li H."/>
            <person name="Li K."/>
            <person name="Li Q."/>
            <person name="Liu X."/>
            <person name="Ma X."/>
            <person name="Naidoo K."/>
            <person name="Pethybridge S.J."/>
            <person name="Sun J."/>
            <person name="Steenkamp E.T."/>
            <person name="van der Nest M.A."/>
            <person name="van Wyk S."/>
            <person name="Wingfield M.J."/>
            <person name="Xiong C."/>
            <person name="Yue Q."/>
            <person name="Zhang X."/>
        </authorList>
    </citation>
    <scope>NUCLEOTIDE SEQUENCE [LARGE SCALE GENOMIC DNA]</scope>
    <source>
        <strain evidence="2 3">BP5796</strain>
    </source>
</reference>
<comment type="caution">
    <text evidence="2">The sequence shown here is derived from an EMBL/GenBank/DDBJ whole genome shotgun (WGS) entry which is preliminary data.</text>
</comment>
<dbReference type="SUPFAM" id="SSF50939">
    <property type="entry name" value="Sialidases"/>
    <property type="match status" value="1"/>
</dbReference>
<evidence type="ECO:0000259" key="1">
    <source>
        <dbReference type="Pfam" id="PF13088"/>
    </source>
</evidence>
<evidence type="ECO:0000313" key="2">
    <source>
        <dbReference type="EMBL" id="RDW59110.1"/>
    </source>
</evidence>
<dbReference type="AlphaFoldDB" id="A0A3D8QBT3"/>
<name>A0A3D8QBT3_9HELO</name>
<dbReference type="EMBL" id="PDLN01000020">
    <property type="protein sequence ID" value="RDW59110.1"/>
    <property type="molecule type" value="Genomic_DNA"/>
</dbReference>
<protein>
    <recommendedName>
        <fullName evidence="1">Sialidase domain-containing protein</fullName>
    </recommendedName>
</protein>
<keyword evidence="3" id="KW-1185">Reference proteome</keyword>
<dbReference type="PANTHER" id="PTHR38792">
    <property type="entry name" value="BNR/ASP-BOX REPEAT DOMAIN PROTEIN (AFU_ORTHOLOGUE AFUA_7G06430)-RELATED"/>
    <property type="match status" value="1"/>
</dbReference>
<gene>
    <name evidence="2" type="ORF">BP5796_12034</name>
</gene>
<sequence>MLSLSGDAVALNVGEGASVYPRANYLANGHILGAYTAFPPATGVQQLTLVTSTDQGASWHLTGTAATRPVNEASLDNPYPLQLPSGEILLAYRNHDKDEQNNWTTYRITISRSRDLGLTWEFLSEPVVIDARCSTNGAWEPFLRNTKDGTLELYYSQELKDDDQDNVMLVSADGGLTWHHEKPISGAHRKSSRDGMVGVVEVSEGSLLAVYESNDRGGCFSVYSSSSSNHGETWDDRRPVYIAPPGRNAGAPQVIRVGDTLVVSFMTDEDRAANEDPETRRRNWPEIAAAKLLTSSDGGVTWDNKLTVFPIHADWPGLLALRDEEAFLYLAGYGGGVKAQKVVLS</sequence>